<comment type="similarity">
    <text evidence="1">Belongs to the CbxX/CfxQ family.</text>
</comment>
<dbReference type="FunFam" id="3.40.50.300:FF:000216">
    <property type="entry name" value="Type VII secretion ATPase EccA"/>
    <property type="match status" value="1"/>
</dbReference>
<name>A0AA46DZ58_9FUSO</name>
<evidence type="ECO:0000313" key="7">
    <source>
        <dbReference type="Proteomes" id="UP000294678"/>
    </source>
</evidence>
<dbReference type="PRINTS" id="PR00819">
    <property type="entry name" value="CBXCFQXSUPER"/>
</dbReference>
<evidence type="ECO:0000256" key="4">
    <source>
        <dbReference type="ARBA" id="ARBA00022840"/>
    </source>
</evidence>
<evidence type="ECO:0000256" key="2">
    <source>
        <dbReference type="ARBA" id="ARBA00022737"/>
    </source>
</evidence>
<dbReference type="InterPro" id="IPR003409">
    <property type="entry name" value="MORN"/>
</dbReference>
<dbReference type="InterPro" id="IPR000641">
    <property type="entry name" value="CbxX/CfxQ"/>
</dbReference>
<dbReference type="SUPFAM" id="SSF82185">
    <property type="entry name" value="Histone H3 K4-specific methyltransferase SET7/9 N-terminal domain"/>
    <property type="match status" value="1"/>
</dbReference>
<dbReference type="Pfam" id="PF17866">
    <property type="entry name" value="AAA_lid_6"/>
    <property type="match status" value="1"/>
</dbReference>
<evidence type="ECO:0000259" key="5">
    <source>
        <dbReference type="SMART" id="SM00382"/>
    </source>
</evidence>
<dbReference type="Gene3D" id="3.40.50.300">
    <property type="entry name" value="P-loop containing nucleotide triphosphate hydrolases"/>
    <property type="match status" value="1"/>
</dbReference>
<dbReference type="Proteomes" id="UP000294678">
    <property type="component" value="Unassembled WGS sequence"/>
</dbReference>
<dbReference type="GO" id="GO:0016887">
    <property type="term" value="F:ATP hydrolysis activity"/>
    <property type="evidence" value="ECO:0007669"/>
    <property type="project" value="InterPro"/>
</dbReference>
<comment type="caution">
    <text evidence="6">The sequence shown here is derived from an EMBL/GenBank/DDBJ whole genome shotgun (WGS) entry which is preliminary data.</text>
</comment>
<dbReference type="CDD" id="cd00009">
    <property type="entry name" value="AAA"/>
    <property type="match status" value="1"/>
</dbReference>
<dbReference type="InterPro" id="IPR050773">
    <property type="entry name" value="CbxX/CfxQ_RuBisCO_ESX"/>
</dbReference>
<dbReference type="RefSeq" id="WP_134112673.1">
    <property type="nucleotide sequence ID" value="NZ_SOBG01000003.1"/>
</dbReference>
<dbReference type="InterPro" id="IPR041627">
    <property type="entry name" value="AAA_lid_6"/>
</dbReference>
<proteinExistence type="inferred from homology"/>
<sequence length="460" mass="53465">MENSKFLSTILPEEYYYKKRLKRKENKFITYDGEYLNNLKHGFGKEYIKGEQLGYEGFWSNNLFHGNGKMYRGDGTIEYDGEWRNCYGHGNGRIYNKNGKIQYEGEWINNLPHGFGKKFDENGNIIYEGQYSNGLKNGKGKEYINGKLIYDGEWINGFKHGQGKEFDENGNIIYEGIWINNQKTPEKNILIEKLDPLEELNSLIGLDSVKEDVNKLINFIKVQNLRKEKGMIIPNLSLHLVFTGNPGTGKTTVARLIAKIYKNLGILSNGHLVEVDRSDLVGEYVGQTAPKVKKKIKEALGGVLFIDEAYSLYSESGMDYGHEAINTLLKEMEDNRKNLIVIVAGYKNEMKRFIKSNPGLESRFNKFIHFHNYSSKDLYKILSYFCNKNYYSLDETTYDYLIKQFKHFKEKDKNFANARFVRNLFEKMLITHSTRIVNLENIDDYLDKFELIDIQEAFAI</sequence>
<gene>
    <name evidence="6" type="ORF">EV215_0779</name>
</gene>
<evidence type="ECO:0000256" key="3">
    <source>
        <dbReference type="ARBA" id="ARBA00022741"/>
    </source>
</evidence>
<dbReference type="SMART" id="SM00382">
    <property type="entry name" value="AAA"/>
    <property type="match status" value="1"/>
</dbReference>
<keyword evidence="3" id="KW-0547">Nucleotide-binding</keyword>
<keyword evidence="7" id="KW-1185">Reference proteome</keyword>
<evidence type="ECO:0000256" key="1">
    <source>
        <dbReference type="ARBA" id="ARBA00010378"/>
    </source>
</evidence>
<dbReference type="EMBL" id="SOBG01000003">
    <property type="protein sequence ID" value="TDT71406.1"/>
    <property type="molecule type" value="Genomic_DNA"/>
</dbReference>
<dbReference type="InterPro" id="IPR027417">
    <property type="entry name" value="P-loop_NTPase"/>
</dbReference>
<dbReference type="Pfam" id="PF00004">
    <property type="entry name" value="AAA"/>
    <property type="match status" value="1"/>
</dbReference>
<dbReference type="PANTHER" id="PTHR43392">
    <property type="entry name" value="AAA-TYPE ATPASE FAMILY PROTEIN / ANKYRIN REPEAT FAMILY PROTEIN"/>
    <property type="match status" value="1"/>
</dbReference>
<dbReference type="Gene3D" id="2.20.110.10">
    <property type="entry name" value="Histone H3 K4-specific methyltransferase SET7/9 N-terminal domain"/>
    <property type="match status" value="2"/>
</dbReference>
<evidence type="ECO:0000313" key="6">
    <source>
        <dbReference type="EMBL" id="TDT71406.1"/>
    </source>
</evidence>
<keyword evidence="4" id="KW-0067">ATP-binding</keyword>
<dbReference type="SUPFAM" id="SSF52540">
    <property type="entry name" value="P-loop containing nucleoside triphosphate hydrolases"/>
    <property type="match status" value="1"/>
</dbReference>
<accession>A0AA46DZ58</accession>
<dbReference type="PANTHER" id="PTHR43392:SF2">
    <property type="entry name" value="AAA-TYPE ATPASE FAMILY PROTEIN _ ANKYRIN REPEAT FAMILY PROTEIN"/>
    <property type="match status" value="1"/>
</dbReference>
<dbReference type="GO" id="GO:0005524">
    <property type="term" value="F:ATP binding"/>
    <property type="evidence" value="ECO:0007669"/>
    <property type="project" value="UniProtKB-KW"/>
</dbReference>
<dbReference type="AlphaFoldDB" id="A0AA46DZ58"/>
<dbReference type="InterPro" id="IPR003593">
    <property type="entry name" value="AAA+_ATPase"/>
</dbReference>
<reference evidence="6 7" key="1">
    <citation type="submission" date="2019-03" db="EMBL/GenBank/DDBJ databases">
        <title>Genomic Encyclopedia of Type Strains, Phase IV (KMG-IV): sequencing the most valuable type-strain genomes for metagenomic binning, comparative biology and taxonomic classification.</title>
        <authorList>
            <person name="Goeker M."/>
        </authorList>
    </citation>
    <scope>NUCLEOTIDE SEQUENCE [LARGE SCALE GENOMIC DNA]</scope>
    <source>
        <strain evidence="6 7">DSM 100055</strain>
    </source>
</reference>
<feature type="domain" description="AAA+ ATPase" evidence="5">
    <location>
        <begin position="236"/>
        <end position="374"/>
    </location>
</feature>
<dbReference type="Pfam" id="PF02493">
    <property type="entry name" value="MORN"/>
    <property type="match status" value="5"/>
</dbReference>
<protein>
    <submittedName>
        <fullName evidence="6">MORN repeat protein</fullName>
    </submittedName>
</protein>
<dbReference type="SMART" id="SM00698">
    <property type="entry name" value="MORN"/>
    <property type="match status" value="6"/>
</dbReference>
<organism evidence="6 7">
    <name type="scientific">Hypnocyclicus thermotrophus</name>
    <dbReference type="NCBI Taxonomy" id="1627895"/>
    <lineage>
        <taxon>Bacteria</taxon>
        <taxon>Fusobacteriati</taxon>
        <taxon>Fusobacteriota</taxon>
        <taxon>Fusobacteriia</taxon>
        <taxon>Fusobacteriales</taxon>
        <taxon>Fusobacteriaceae</taxon>
        <taxon>Hypnocyclicus</taxon>
    </lineage>
</organism>
<dbReference type="InterPro" id="IPR003959">
    <property type="entry name" value="ATPase_AAA_core"/>
</dbReference>
<dbReference type="Gene3D" id="1.10.8.60">
    <property type="match status" value="1"/>
</dbReference>
<keyword evidence="2" id="KW-0677">Repeat</keyword>